<comment type="caution">
    <text evidence="1">The sequence shown here is derived from an EMBL/GenBank/DDBJ whole genome shotgun (WGS) entry which is preliminary data.</text>
</comment>
<protein>
    <submittedName>
        <fullName evidence="1">Class I SAM-dependent methyltransferase</fullName>
    </submittedName>
</protein>
<keyword evidence="1" id="KW-0489">Methyltransferase</keyword>
<evidence type="ECO:0000313" key="2">
    <source>
        <dbReference type="Proteomes" id="UP000632377"/>
    </source>
</evidence>
<evidence type="ECO:0000313" key="1">
    <source>
        <dbReference type="EMBL" id="MBL4935251.1"/>
    </source>
</evidence>
<dbReference type="RefSeq" id="WP_202747855.1">
    <property type="nucleotide sequence ID" value="NZ_JAESWC010000002.1"/>
</dbReference>
<dbReference type="SUPFAM" id="SSF53335">
    <property type="entry name" value="S-adenosyl-L-methionine-dependent methyltransferases"/>
    <property type="match status" value="1"/>
</dbReference>
<accession>A0ABS1T7D1</accession>
<dbReference type="EMBL" id="JAESWC010000002">
    <property type="protein sequence ID" value="MBL4935251.1"/>
    <property type="molecule type" value="Genomic_DNA"/>
</dbReference>
<sequence>MKLDILNKSRKEIFINMQHETFKGNVLDIGMDNYGIIYSLYKKYNEEAAVDYVYGKDEKKLIDKEGYDSCVMLFSLKNIWLKVNKRKFLKDISTFLKDNGVIYIWDIDKGYSKVFRAKIKIMLAERKLKEIVMDDFNLVKDNSKESTIKLLQEYFEIIDLKASDNIYYIKAKKKSLKTKE</sequence>
<keyword evidence="2" id="KW-1185">Reference proteome</keyword>
<dbReference type="Proteomes" id="UP000632377">
    <property type="component" value="Unassembled WGS sequence"/>
</dbReference>
<dbReference type="GO" id="GO:0032259">
    <property type="term" value="P:methylation"/>
    <property type="evidence" value="ECO:0007669"/>
    <property type="project" value="UniProtKB-KW"/>
</dbReference>
<organism evidence="1 2">
    <name type="scientific">Clostridium rhizosphaerae</name>
    <dbReference type="NCBI Taxonomy" id="2803861"/>
    <lineage>
        <taxon>Bacteria</taxon>
        <taxon>Bacillati</taxon>
        <taxon>Bacillota</taxon>
        <taxon>Clostridia</taxon>
        <taxon>Eubacteriales</taxon>
        <taxon>Clostridiaceae</taxon>
        <taxon>Clostridium</taxon>
    </lineage>
</organism>
<keyword evidence="1" id="KW-0808">Transferase</keyword>
<reference evidence="1 2" key="1">
    <citation type="submission" date="2021-01" db="EMBL/GenBank/DDBJ databases">
        <title>Genome public.</title>
        <authorList>
            <person name="Liu C."/>
            <person name="Sun Q."/>
        </authorList>
    </citation>
    <scope>NUCLEOTIDE SEQUENCE [LARGE SCALE GENOMIC DNA]</scope>
    <source>
        <strain evidence="1 2">YIM B02515</strain>
    </source>
</reference>
<proteinExistence type="predicted"/>
<dbReference type="GO" id="GO:0008168">
    <property type="term" value="F:methyltransferase activity"/>
    <property type="evidence" value="ECO:0007669"/>
    <property type="project" value="UniProtKB-KW"/>
</dbReference>
<gene>
    <name evidence="1" type="ORF">JK636_05715</name>
</gene>
<dbReference type="Gene3D" id="3.40.50.150">
    <property type="entry name" value="Vaccinia Virus protein VP39"/>
    <property type="match status" value="1"/>
</dbReference>
<dbReference type="InterPro" id="IPR029063">
    <property type="entry name" value="SAM-dependent_MTases_sf"/>
</dbReference>
<name>A0ABS1T7D1_9CLOT</name>